<feature type="compositionally biased region" description="Polar residues" evidence="1">
    <location>
        <begin position="138"/>
        <end position="163"/>
    </location>
</feature>
<feature type="region of interest" description="Disordered" evidence="1">
    <location>
        <begin position="116"/>
        <end position="226"/>
    </location>
</feature>
<sequence>MSSDRDPDRKSETRRRLTIVNHAVADHRVASTAFQVLSIIAKHVNGRTGKAYLSDEVILEYLPVEERTVRRARNLLRDLEWIEWTKEGAANVYKLLDKNVPMIAQQIKERKERRLLNRAQQKESDRTSVTKKADENRTNLSSRGEYNRTNLSNEGTFLTSERTLVSKARSPMSTIPISSTNSDTNSTTHEKSNTKSREPDSGDLFPSKSEVRPIKHGRTKGKTDLPENWQFSDEVWAFAAHYGLSGPEIEQEQAKLKDWAKSTGRRYADWDAFARNWIRNDKSRLQRVRGNAQGDAMAGLESYGGRGHG</sequence>
<accession>A0A380W7S4</accession>
<protein>
    <submittedName>
        <fullName evidence="2">Uncharacterized protein</fullName>
    </submittedName>
</protein>
<evidence type="ECO:0000256" key="1">
    <source>
        <dbReference type="SAM" id="MobiDB-lite"/>
    </source>
</evidence>
<feature type="compositionally biased region" description="Basic and acidic residues" evidence="1">
    <location>
        <begin position="116"/>
        <end position="137"/>
    </location>
</feature>
<feature type="compositionally biased region" description="Low complexity" evidence="1">
    <location>
        <begin position="173"/>
        <end position="187"/>
    </location>
</feature>
<gene>
    <name evidence="2" type="ORF">NCTC12722_02213</name>
</gene>
<evidence type="ECO:0000313" key="3">
    <source>
        <dbReference type="Proteomes" id="UP000254343"/>
    </source>
</evidence>
<dbReference type="RefSeq" id="WP_002715833.1">
    <property type="nucleotide sequence ID" value="NZ_UFSI01000001.1"/>
</dbReference>
<dbReference type="AlphaFoldDB" id="A0A380W7S4"/>
<proteinExistence type="predicted"/>
<organism evidence="2 3">
    <name type="scientific">Afipia felis</name>
    <name type="common">Cat scratch disease bacillus</name>
    <dbReference type="NCBI Taxonomy" id="1035"/>
    <lineage>
        <taxon>Bacteria</taxon>
        <taxon>Pseudomonadati</taxon>
        <taxon>Pseudomonadota</taxon>
        <taxon>Alphaproteobacteria</taxon>
        <taxon>Hyphomicrobiales</taxon>
        <taxon>Nitrobacteraceae</taxon>
        <taxon>Afipia</taxon>
    </lineage>
</organism>
<dbReference type="EMBL" id="UIGB01000001">
    <property type="protein sequence ID" value="SUU85008.1"/>
    <property type="molecule type" value="Genomic_DNA"/>
</dbReference>
<reference evidence="2 3" key="1">
    <citation type="submission" date="2018-06" db="EMBL/GenBank/DDBJ databases">
        <authorList>
            <consortium name="Pathogen Informatics"/>
            <person name="Doyle S."/>
        </authorList>
    </citation>
    <scope>NUCLEOTIDE SEQUENCE [LARGE SCALE GENOMIC DNA]</scope>
    <source>
        <strain evidence="2 3">NCTC12722</strain>
    </source>
</reference>
<feature type="compositionally biased region" description="Basic and acidic residues" evidence="1">
    <location>
        <begin position="188"/>
        <end position="200"/>
    </location>
</feature>
<dbReference type="Proteomes" id="UP000254343">
    <property type="component" value="Unassembled WGS sequence"/>
</dbReference>
<evidence type="ECO:0000313" key="2">
    <source>
        <dbReference type="EMBL" id="SUU85008.1"/>
    </source>
</evidence>
<name>A0A380W7S4_AFIFE</name>
<dbReference type="OrthoDB" id="8404389at2"/>